<evidence type="ECO:0000256" key="2">
    <source>
        <dbReference type="ARBA" id="ARBA00023002"/>
    </source>
</evidence>
<dbReference type="EMBL" id="CAFBNJ010000001">
    <property type="protein sequence ID" value="CAB4938723.1"/>
    <property type="molecule type" value="Genomic_DNA"/>
</dbReference>
<dbReference type="EMBL" id="CAFBOK010000165">
    <property type="protein sequence ID" value="CAB4991647.1"/>
    <property type="molecule type" value="Genomic_DNA"/>
</dbReference>
<gene>
    <name evidence="5" type="ORF">UFOPK1762_00041</name>
    <name evidence="6" type="ORF">UFOPK1906_00020</name>
    <name evidence="7" type="ORF">UFOPK2624_00047</name>
    <name evidence="3" type="ORF">UFOPK3331_00027</name>
    <name evidence="8" type="ORF">UFOPK3785_00025</name>
    <name evidence="9" type="ORF">UFOPK3927_01334</name>
    <name evidence="4" type="ORF">UFOPK4201_01146</name>
    <name evidence="10" type="ORF">UFOPK4371_00027</name>
</gene>
<dbReference type="GO" id="GO:0016491">
    <property type="term" value="F:oxidoreductase activity"/>
    <property type="evidence" value="ECO:0007669"/>
    <property type="project" value="UniProtKB-KW"/>
</dbReference>
<dbReference type="Gene3D" id="3.30.1370.60">
    <property type="entry name" value="Hypothetical oxidoreductase yiak, domain 2"/>
    <property type="match status" value="1"/>
</dbReference>
<dbReference type="EMBL" id="CAESAL010000001">
    <property type="protein sequence ID" value="CAB4329375.1"/>
    <property type="molecule type" value="Genomic_DNA"/>
</dbReference>
<dbReference type="SUPFAM" id="SSF89733">
    <property type="entry name" value="L-sulfolactate dehydrogenase-like"/>
    <property type="match status" value="1"/>
</dbReference>
<dbReference type="Pfam" id="PF02615">
    <property type="entry name" value="Ldh_2"/>
    <property type="match status" value="1"/>
</dbReference>
<dbReference type="EMBL" id="CAEZTY010000001">
    <property type="protein sequence ID" value="CAB4574466.1"/>
    <property type="molecule type" value="Genomic_DNA"/>
</dbReference>
<dbReference type="PANTHER" id="PTHR11091">
    <property type="entry name" value="OXIDOREDUCTASE-RELATED"/>
    <property type="match status" value="1"/>
</dbReference>
<proteinExistence type="inferred from homology"/>
<dbReference type="Gene3D" id="1.10.1530.10">
    <property type="match status" value="1"/>
</dbReference>
<comment type="similarity">
    <text evidence="1">Belongs to the LDH2/MDH2 oxidoreductase family.</text>
</comment>
<dbReference type="InterPro" id="IPR043144">
    <property type="entry name" value="Mal/L-sulf/L-lact_DH-like_ah"/>
</dbReference>
<dbReference type="PANTHER" id="PTHR11091:SF0">
    <property type="entry name" value="MALATE DEHYDROGENASE"/>
    <property type="match status" value="1"/>
</dbReference>
<evidence type="ECO:0000313" key="7">
    <source>
        <dbReference type="EMBL" id="CAB4692282.1"/>
    </source>
</evidence>
<evidence type="ECO:0000313" key="3">
    <source>
        <dbReference type="EMBL" id="CAB4329375.1"/>
    </source>
</evidence>
<dbReference type="InterPro" id="IPR036111">
    <property type="entry name" value="Mal/L-sulfo/L-lacto_DH-like_sf"/>
</dbReference>
<evidence type="ECO:0000313" key="8">
    <source>
        <dbReference type="EMBL" id="CAB4938723.1"/>
    </source>
</evidence>
<dbReference type="EMBL" id="CAEZVC010000001">
    <property type="protein sequence ID" value="CAB4610851.1"/>
    <property type="molecule type" value="Genomic_DNA"/>
</dbReference>
<dbReference type="EMBL" id="CAFBRD010000001">
    <property type="protein sequence ID" value="CAB5072547.1"/>
    <property type="molecule type" value="Genomic_DNA"/>
</dbReference>
<reference evidence="3" key="1">
    <citation type="submission" date="2020-05" db="EMBL/GenBank/DDBJ databases">
        <authorList>
            <person name="Chiriac C."/>
            <person name="Salcher M."/>
            <person name="Ghai R."/>
            <person name="Kavagutti S V."/>
        </authorList>
    </citation>
    <scope>NUCLEOTIDE SEQUENCE</scope>
</reference>
<evidence type="ECO:0000313" key="10">
    <source>
        <dbReference type="EMBL" id="CAB5072547.1"/>
    </source>
</evidence>
<evidence type="ECO:0000313" key="4">
    <source>
        <dbReference type="EMBL" id="CAB4371932.1"/>
    </source>
</evidence>
<sequence length="355" mass="38368">MEQTERTELVDASRMHEVIAQVLMALGVGDVDADVVAEVLVEADLTGVDSHGIHLLFMYVNRLESGQIRVDSEIQVLDDSGSTVWLDAGLGIGQVVGIKAVDLAVERAREFGVSAVSVREATHLGALGIYTRRAAQAGMICLCVQNGPTVVPPFGGTTSMFSTNPISYAIPTRTHPTIVYDIATTAVAGNRLLLAKRRGDESIPEGWASDDHGRPTTDTEAASVWNLQWFGGHKGYGLGFLVEVLAGVLAGSSYGRTEHTSSETQGRERVAKGFTFIAIDPDRFIGSEEFARRTDELIDDVHRSETAEGVDRIAVPGEFEAERRAQRLRDGVPMSTTVIDEIDEIARGFGTQTLR</sequence>
<keyword evidence="2" id="KW-0560">Oxidoreductase</keyword>
<protein>
    <submittedName>
        <fullName evidence="3">Unannotated protein</fullName>
    </submittedName>
</protein>
<dbReference type="EMBL" id="CAEUNJ010000047">
    <property type="protein sequence ID" value="CAB4371932.1"/>
    <property type="molecule type" value="Genomic_DNA"/>
</dbReference>
<evidence type="ECO:0000313" key="6">
    <source>
        <dbReference type="EMBL" id="CAB4610851.1"/>
    </source>
</evidence>
<dbReference type="InterPro" id="IPR043143">
    <property type="entry name" value="Mal/L-sulf/L-lact_DH-like_NADP"/>
</dbReference>
<evidence type="ECO:0000256" key="1">
    <source>
        <dbReference type="ARBA" id="ARBA00006056"/>
    </source>
</evidence>
<evidence type="ECO:0000313" key="9">
    <source>
        <dbReference type="EMBL" id="CAB4991647.1"/>
    </source>
</evidence>
<dbReference type="EMBL" id="CAEZXY010000001">
    <property type="protein sequence ID" value="CAB4692282.1"/>
    <property type="molecule type" value="Genomic_DNA"/>
</dbReference>
<name>A0A6J5YFP5_9ZZZZ</name>
<organism evidence="3">
    <name type="scientific">freshwater metagenome</name>
    <dbReference type="NCBI Taxonomy" id="449393"/>
    <lineage>
        <taxon>unclassified sequences</taxon>
        <taxon>metagenomes</taxon>
        <taxon>ecological metagenomes</taxon>
    </lineage>
</organism>
<evidence type="ECO:0000313" key="5">
    <source>
        <dbReference type="EMBL" id="CAB4574466.1"/>
    </source>
</evidence>
<accession>A0A6J5YFP5</accession>
<dbReference type="AlphaFoldDB" id="A0A6J5YFP5"/>
<dbReference type="InterPro" id="IPR003767">
    <property type="entry name" value="Malate/L-lactate_DH-like"/>
</dbReference>